<feature type="region of interest" description="Disordered" evidence="2">
    <location>
        <begin position="232"/>
        <end position="259"/>
    </location>
</feature>
<dbReference type="RefSeq" id="XP_016274420.1">
    <property type="nucleotide sequence ID" value="XM_016421299.1"/>
</dbReference>
<evidence type="ECO:0000259" key="3">
    <source>
        <dbReference type="PROSITE" id="PS50217"/>
    </source>
</evidence>
<dbReference type="AlphaFoldDB" id="M7WZ06"/>
<feature type="compositionally biased region" description="Low complexity" evidence="2">
    <location>
        <begin position="327"/>
        <end position="344"/>
    </location>
</feature>
<sequence>MLVEFALCNTRPGAVDEGEGLAELGSRPPLPTTCLRFSSSLPSLAARLPSTADSHTSTPGVTAVTAVTRRLLSLPSSPLDNTNGWCRRCSCSAPHSCVSCCGVGAVDLAVDAPFPLLPLDTLPDPSASLASLGITGVSTSPVCSLDALAFDTSTFAFDPTLPFLSNFDHAALLTTSTNLSPSAADLQLRQPLPLPAATLAPHDPLDSSSHFSPIDDDTLNFSLFATPLNLPTHSASTSSTSPSTTTTTTSPDSSALPPAALTPASYLAEQAARPAPTGFRDPCIPRIAIDAPIQKRDSLLPSATSRKRLNAAGERKVAAKRRKEQQAASESSASPSSGESGAAEGLDDGEDIPQEALTATERKRLQNTLSARRCRARKQARVQELEVQNAALRERVEQLEVMLRLVGGDV</sequence>
<dbReference type="SUPFAM" id="SSF57959">
    <property type="entry name" value="Leucine zipper domain"/>
    <property type="match status" value="1"/>
</dbReference>
<accession>M7WZ06</accession>
<dbReference type="EMBL" id="KB722648">
    <property type="protein sequence ID" value="EMS23301.1"/>
    <property type="molecule type" value="Genomic_DNA"/>
</dbReference>
<dbReference type="GO" id="GO:0003700">
    <property type="term" value="F:DNA-binding transcription factor activity"/>
    <property type="evidence" value="ECO:0007669"/>
    <property type="project" value="InterPro"/>
</dbReference>
<reference evidence="4 5" key="1">
    <citation type="journal article" date="2012" name="Nat. Commun.">
        <title>A multi-omic map of the lipid-producing yeast Rhodosporidium toruloides.</title>
        <authorList>
            <person name="Zhu Z."/>
            <person name="Zhang S."/>
            <person name="Liu H."/>
            <person name="Shen H."/>
            <person name="Lin X."/>
            <person name="Yang F."/>
            <person name="Zhou Y.J."/>
            <person name="Jin G."/>
            <person name="Ye M."/>
            <person name="Zou H."/>
            <person name="Zou H."/>
            <person name="Zhao Z.K."/>
        </authorList>
    </citation>
    <scope>NUCLEOTIDE SEQUENCE [LARGE SCALE GENOMIC DNA]</scope>
    <source>
        <strain evidence="4 5">NP11</strain>
    </source>
</reference>
<dbReference type="PROSITE" id="PS50217">
    <property type="entry name" value="BZIP"/>
    <property type="match status" value="1"/>
</dbReference>
<dbReference type="Proteomes" id="UP000016926">
    <property type="component" value="Unassembled WGS sequence"/>
</dbReference>
<feature type="domain" description="BZIP" evidence="3">
    <location>
        <begin position="361"/>
        <end position="400"/>
    </location>
</feature>
<dbReference type="PROSITE" id="PS00036">
    <property type="entry name" value="BZIP_BASIC"/>
    <property type="match status" value="1"/>
</dbReference>
<dbReference type="InterPro" id="IPR046347">
    <property type="entry name" value="bZIP_sf"/>
</dbReference>
<proteinExistence type="predicted"/>
<dbReference type="GeneID" id="27371656"/>
<dbReference type="eggNOG" id="ENOG502RJ08">
    <property type="taxonomic scope" value="Eukaryota"/>
</dbReference>
<evidence type="ECO:0000313" key="4">
    <source>
        <dbReference type="EMBL" id="EMS23301.1"/>
    </source>
</evidence>
<protein>
    <submittedName>
        <fullName evidence="4">BZIP transcription factor</fullName>
    </submittedName>
</protein>
<dbReference type="InterPro" id="IPR004827">
    <property type="entry name" value="bZIP"/>
</dbReference>
<keyword evidence="1" id="KW-0175">Coiled coil</keyword>
<gene>
    <name evidence="4" type="ORF">RHTO_07643</name>
</gene>
<feature type="region of interest" description="Disordered" evidence="2">
    <location>
        <begin position="298"/>
        <end position="350"/>
    </location>
</feature>
<evidence type="ECO:0000313" key="5">
    <source>
        <dbReference type="Proteomes" id="UP000016926"/>
    </source>
</evidence>
<dbReference type="CDD" id="cd12193">
    <property type="entry name" value="bZIP_GCN4"/>
    <property type="match status" value="1"/>
</dbReference>
<name>M7WZ06_RHOT1</name>
<dbReference type="HOGENOM" id="CLU_671130_0_0_1"/>
<dbReference type="Gene3D" id="3.30.160.60">
    <property type="entry name" value="Classic Zinc Finger"/>
    <property type="match status" value="1"/>
</dbReference>
<keyword evidence="5" id="KW-1185">Reference proteome</keyword>
<dbReference type="Pfam" id="PF07716">
    <property type="entry name" value="bZIP_2"/>
    <property type="match status" value="1"/>
</dbReference>
<organism evidence="4 5">
    <name type="scientific">Rhodotorula toruloides (strain NP11)</name>
    <name type="common">Yeast</name>
    <name type="synonym">Rhodosporidium toruloides</name>
    <dbReference type="NCBI Taxonomy" id="1130832"/>
    <lineage>
        <taxon>Eukaryota</taxon>
        <taxon>Fungi</taxon>
        <taxon>Dikarya</taxon>
        <taxon>Basidiomycota</taxon>
        <taxon>Pucciniomycotina</taxon>
        <taxon>Microbotryomycetes</taxon>
        <taxon>Sporidiobolales</taxon>
        <taxon>Sporidiobolaceae</taxon>
        <taxon>Rhodotorula</taxon>
    </lineage>
</organism>
<feature type="coiled-coil region" evidence="1">
    <location>
        <begin position="375"/>
        <end position="402"/>
    </location>
</feature>
<evidence type="ECO:0000256" key="1">
    <source>
        <dbReference type="SAM" id="Coils"/>
    </source>
</evidence>
<evidence type="ECO:0000256" key="2">
    <source>
        <dbReference type="SAM" id="MobiDB-lite"/>
    </source>
</evidence>